<sequence length="294" mass="34819">MSDTDDTCAAVVIACLTEKKKVKRKRKQRVWMKEWLKKRDQFSHDRLVAELKISSAVDYKNYLRMDADTFGELLEKIRPLIEKQCTYMRDPITAEQRLLSTLRYLVSGDSFEELKFQTAIAAQTLGKIIVETCEALIHVLKGYIKIPTNENDWKDIAKEFEKRWNFPHCIGAIDGKHITIRKPKGRATLERMDYDYYMNAMKVIAVAEAFGYLNPPRSERSYWIHPFNIVRETNNRFFSFYGDIRKYPNKFVEYYRMSISSFDELLEKLRPYITKKTTKFRRPVCAEERLTITI</sequence>
<dbReference type="InterPro" id="IPR045249">
    <property type="entry name" value="HARBI1-like"/>
</dbReference>
<dbReference type="PANTHER" id="PTHR22930">
    <property type="match status" value="1"/>
</dbReference>
<dbReference type="OrthoDB" id="6598239at2759"/>
<keyword evidence="2" id="KW-1185">Reference proteome</keyword>
<accession>A0A6G0SUU4</accession>
<dbReference type="EMBL" id="VYZN01001597">
    <property type="protein sequence ID" value="KAE9522160.1"/>
    <property type="molecule type" value="Genomic_DNA"/>
</dbReference>
<dbReference type="PANTHER" id="PTHR22930:SF269">
    <property type="entry name" value="NUCLEASE HARBI1-LIKE PROTEIN"/>
    <property type="match status" value="1"/>
</dbReference>
<protein>
    <recommendedName>
        <fullName evidence="3">DDE Tnp4 domain-containing protein</fullName>
    </recommendedName>
</protein>
<name>A0A6G0SUU4_APHGL</name>
<reference evidence="1 2" key="1">
    <citation type="submission" date="2019-08" db="EMBL/GenBank/DDBJ databases">
        <title>The genome of the soybean aphid Biotype 1, its phylome, world population structure and adaptation to the North American continent.</title>
        <authorList>
            <person name="Giordano R."/>
            <person name="Donthu R.K."/>
            <person name="Hernandez A.G."/>
            <person name="Wright C.L."/>
            <person name="Zimin A.V."/>
        </authorList>
    </citation>
    <scope>NUCLEOTIDE SEQUENCE [LARGE SCALE GENOMIC DNA]</scope>
    <source>
        <tissue evidence="1">Whole aphids</tissue>
    </source>
</reference>
<evidence type="ECO:0000313" key="1">
    <source>
        <dbReference type="EMBL" id="KAE9522160.1"/>
    </source>
</evidence>
<proteinExistence type="predicted"/>
<feature type="non-terminal residue" evidence="1">
    <location>
        <position position="294"/>
    </location>
</feature>
<evidence type="ECO:0000313" key="2">
    <source>
        <dbReference type="Proteomes" id="UP000475862"/>
    </source>
</evidence>
<dbReference type="Proteomes" id="UP000475862">
    <property type="component" value="Unassembled WGS sequence"/>
</dbReference>
<gene>
    <name evidence="1" type="ORF">AGLY_017420</name>
</gene>
<organism evidence="1 2">
    <name type="scientific">Aphis glycines</name>
    <name type="common">Soybean aphid</name>
    <dbReference type="NCBI Taxonomy" id="307491"/>
    <lineage>
        <taxon>Eukaryota</taxon>
        <taxon>Metazoa</taxon>
        <taxon>Ecdysozoa</taxon>
        <taxon>Arthropoda</taxon>
        <taxon>Hexapoda</taxon>
        <taxon>Insecta</taxon>
        <taxon>Pterygota</taxon>
        <taxon>Neoptera</taxon>
        <taxon>Paraneoptera</taxon>
        <taxon>Hemiptera</taxon>
        <taxon>Sternorrhyncha</taxon>
        <taxon>Aphidomorpha</taxon>
        <taxon>Aphidoidea</taxon>
        <taxon>Aphididae</taxon>
        <taxon>Aphidini</taxon>
        <taxon>Aphis</taxon>
        <taxon>Aphis</taxon>
    </lineage>
</organism>
<dbReference type="AlphaFoldDB" id="A0A6G0SUU4"/>
<comment type="caution">
    <text evidence="1">The sequence shown here is derived from an EMBL/GenBank/DDBJ whole genome shotgun (WGS) entry which is preliminary data.</text>
</comment>
<evidence type="ECO:0008006" key="3">
    <source>
        <dbReference type="Google" id="ProtNLM"/>
    </source>
</evidence>